<dbReference type="Pfam" id="PF00158">
    <property type="entry name" value="Sigma54_activat"/>
    <property type="match status" value="1"/>
</dbReference>
<evidence type="ECO:0000259" key="6">
    <source>
        <dbReference type="PROSITE" id="PS50045"/>
    </source>
</evidence>
<evidence type="ECO:0000313" key="7">
    <source>
        <dbReference type="EMBL" id="ARN20227.1"/>
    </source>
</evidence>
<keyword evidence="5" id="KW-0804">Transcription</keyword>
<evidence type="ECO:0000256" key="3">
    <source>
        <dbReference type="ARBA" id="ARBA00023015"/>
    </source>
</evidence>
<dbReference type="Gene3D" id="1.10.10.60">
    <property type="entry name" value="Homeodomain-like"/>
    <property type="match status" value="1"/>
</dbReference>
<evidence type="ECO:0000256" key="1">
    <source>
        <dbReference type="ARBA" id="ARBA00022741"/>
    </source>
</evidence>
<dbReference type="InterPro" id="IPR025943">
    <property type="entry name" value="Sigma_54_int_dom_ATP-bd_2"/>
</dbReference>
<dbReference type="InterPro" id="IPR045343">
    <property type="entry name" value="VpsR"/>
</dbReference>
<dbReference type="OrthoDB" id="9761705at2"/>
<keyword evidence="8" id="KW-1185">Reference proteome</keyword>
<dbReference type="STRING" id="946333.A4W93_10110"/>
<dbReference type="InterPro" id="IPR002078">
    <property type="entry name" value="Sigma_54_int"/>
</dbReference>
<keyword evidence="4" id="KW-0238">DNA-binding</keyword>
<dbReference type="InterPro" id="IPR027417">
    <property type="entry name" value="P-loop_NTPase"/>
</dbReference>
<dbReference type="PROSITE" id="PS00676">
    <property type="entry name" value="SIGMA54_INTERACT_2"/>
    <property type="match status" value="1"/>
</dbReference>
<keyword evidence="1" id="KW-0547">Nucleotide-binding</keyword>
<proteinExistence type="predicted"/>
<dbReference type="FunFam" id="3.40.50.300:FF:000006">
    <property type="entry name" value="DNA-binding transcriptional regulator NtrC"/>
    <property type="match status" value="1"/>
</dbReference>
<reference evidence="7 8" key="1">
    <citation type="submission" date="2016-04" db="EMBL/GenBank/DDBJ databases">
        <title>Complete genome sequence of natural rubber-degrading, novel Gram-negative bacterium, Rhizobacter gummiphilus strain NS21.</title>
        <authorList>
            <person name="Tabata M."/>
            <person name="Kasai D."/>
            <person name="Fukuda M."/>
        </authorList>
    </citation>
    <scope>NUCLEOTIDE SEQUENCE [LARGE SCALE GENOMIC DNA]</scope>
    <source>
        <strain evidence="7 8">NS21</strain>
    </source>
</reference>
<dbReference type="GO" id="GO:0005524">
    <property type="term" value="F:ATP binding"/>
    <property type="evidence" value="ECO:0007669"/>
    <property type="project" value="UniProtKB-KW"/>
</dbReference>
<dbReference type="SUPFAM" id="SSF46689">
    <property type="entry name" value="Homeodomain-like"/>
    <property type="match status" value="1"/>
</dbReference>
<dbReference type="PANTHER" id="PTHR32071">
    <property type="entry name" value="TRANSCRIPTIONAL REGULATORY PROTEIN"/>
    <property type="match status" value="1"/>
</dbReference>
<keyword evidence="2" id="KW-0067">ATP-binding</keyword>
<dbReference type="InterPro" id="IPR009057">
    <property type="entry name" value="Homeodomain-like_sf"/>
</dbReference>
<organism evidence="7 8">
    <name type="scientific">Piscinibacter gummiphilus</name>
    <dbReference type="NCBI Taxonomy" id="946333"/>
    <lineage>
        <taxon>Bacteria</taxon>
        <taxon>Pseudomonadati</taxon>
        <taxon>Pseudomonadota</taxon>
        <taxon>Betaproteobacteria</taxon>
        <taxon>Burkholderiales</taxon>
        <taxon>Sphaerotilaceae</taxon>
        <taxon>Piscinibacter</taxon>
    </lineage>
</organism>
<dbReference type="InterPro" id="IPR002197">
    <property type="entry name" value="HTH_Fis"/>
</dbReference>
<evidence type="ECO:0000313" key="8">
    <source>
        <dbReference type="Proteomes" id="UP000193427"/>
    </source>
</evidence>
<sequence>MGERKILCVVPRHDDARVCDHLRDAGWDVAVAADLKSAHRLLHQHRYLVGLLITHEFSDEALEDLHTFLQTHNGLEWVGVFELHALARPACRELILDHFFDHHTQPVSATHLSQTLGHAYGHAALRQADDTAAGGNLDGPIVGQSAPIKNLLWQIRRIAKVDAPVLIRGESGSGKELAAQAIHQQSNRANGPFVPVNCGAIHPSLIQSELFGHTKGSFTGASRDERGLIEAASGGTVFLDEIGTVSPDLQINLLRFLQEMTISRIGSTRNIRVDVRVIAATNADLEKAVTAGEFREDLFYRLNVLPLHVPPLRERKSDVALLAQHCFKKFAHDKSPRLRGFSRRALLAMETHEWPGNVRELVNRVRRAMVMGEGRLITPMDLGLEEHLDAPSHDALDEARTEAERLAVYMSLQSAGSNVTRAARQLGVSRMTLYRLMAKHRISN</sequence>
<dbReference type="InterPro" id="IPR025944">
    <property type="entry name" value="Sigma_54_int_dom_CS"/>
</dbReference>
<dbReference type="InterPro" id="IPR011006">
    <property type="entry name" value="CheY-like_superfamily"/>
</dbReference>
<protein>
    <submittedName>
        <fullName evidence="7">Sigma-54-dependent Fis family transcriptional regulator</fullName>
    </submittedName>
</protein>
<dbReference type="PROSITE" id="PS00688">
    <property type="entry name" value="SIGMA54_INTERACT_3"/>
    <property type="match status" value="1"/>
</dbReference>
<accession>A0A1W6L7P8</accession>
<dbReference type="Pfam" id="PF02954">
    <property type="entry name" value="HTH_8"/>
    <property type="match status" value="1"/>
</dbReference>
<feature type="domain" description="Sigma-54 factor interaction" evidence="6">
    <location>
        <begin position="141"/>
        <end position="370"/>
    </location>
</feature>
<dbReference type="PRINTS" id="PR01590">
    <property type="entry name" value="HTHFIS"/>
</dbReference>
<dbReference type="RefSeq" id="WP_085750497.1">
    <property type="nucleotide sequence ID" value="NZ_BSPR01000014.1"/>
</dbReference>
<dbReference type="AlphaFoldDB" id="A0A1W6L7P8"/>
<dbReference type="Proteomes" id="UP000193427">
    <property type="component" value="Chromosome"/>
</dbReference>
<dbReference type="SMART" id="SM00382">
    <property type="entry name" value="AAA"/>
    <property type="match status" value="1"/>
</dbReference>
<dbReference type="EMBL" id="CP015118">
    <property type="protein sequence ID" value="ARN20227.1"/>
    <property type="molecule type" value="Genomic_DNA"/>
</dbReference>
<dbReference type="Gene3D" id="3.40.50.300">
    <property type="entry name" value="P-loop containing nucleotide triphosphate hydrolases"/>
    <property type="match status" value="1"/>
</dbReference>
<dbReference type="PROSITE" id="PS50045">
    <property type="entry name" value="SIGMA54_INTERACT_4"/>
    <property type="match status" value="1"/>
</dbReference>
<dbReference type="InterPro" id="IPR058031">
    <property type="entry name" value="AAA_lid_NorR"/>
</dbReference>
<dbReference type="CDD" id="cd00009">
    <property type="entry name" value="AAA"/>
    <property type="match status" value="1"/>
</dbReference>
<name>A0A1W6L7P8_9BURK</name>
<keyword evidence="3" id="KW-0805">Transcription regulation</keyword>
<dbReference type="KEGG" id="rgu:A4W93_10110"/>
<dbReference type="GO" id="GO:0043565">
    <property type="term" value="F:sequence-specific DNA binding"/>
    <property type="evidence" value="ECO:0007669"/>
    <property type="project" value="InterPro"/>
</dbReference>
<evidence type="ECO:0000256" key="2">
    <source>
        <dbReference type="ARBA" id="ARBA00022840"/>
    </source>
</evidence>
<dbReference type="PANTHER" id="PTHR32071:SF120">
    <property type="entry name" value="TRANSCRIPTIONAL REGULATOR-RELATED"/>
    <property type="match status" value="1"/>
</dbReference>
<dbReference type="SUPFAM" id="SSF52172">
    <property type="entry name" value="CheY-like"/>
    <property type="match status" value="1"/>
</dbReference>
<evidence type="ECO:0000256" key="4">
    <source>
        <dbReference type="ARBA" id="ARBA00023125"/>
    </source>
</evidence>
<gene>
    <name evidence="7" type="ORF">A4W93_10110</name>
</gene>
<evidence type="ECO:0000256" key="5">
    <source>
        <dbReference type="ARBA" id="ARBA00023163"/>
    </source>
</evidence>
<dbReference type="SUPFAM" id="SSF52540">
    <property type="entry name" value="P-loop containing nucleoside triphosphate hydrolases"/>
    <property type="match status" value="1"/>
</dbReference>
<dbReference type="Pfam" id="PF20161">
    <property type="entry name" value="VpsR"/>
    <property type="match status" value="1"/>
</dbReference>
<dbReference type="GO" id="GO:0006355">
    <property type="term" value="P:regulation of DNA-templated transcription"/>
    <property type="evidence" value="ECO:0007669"/>
    <property type="project" value="InterPro"/>
</dbReference>
<dbReference type="Gene3D" id="1.10.8.60">
    <property type="match status" value="1"/>
</dbReference>
<dbReference type="Pfam" id="PF25601">
    <property type="entry name" value="AAA_lid_14"/>
    <property type="match status" value="1"/>
</dbReference>
<dbReference type="InterPro" id="IPR003593">
    <property type="entry name" value="AAA+_ATPase"/>
</dbReference>